<dbReference type="InterPro" id="IPR050793">
    <property type="entry name" value="CMP-NeuNAc_synthase"/>
</dbReference>
<dbReference type="PANTHER" id="PTHR21485">
    <property type="entry name" value="HAD SUPERFAMILY MEMBERS CMAS AND KDSC"/>
    <property type="match status" value="1"/>
</dbReference>
<dbReference type="GO" id="GO:0008781">
    <property type="term" value="F:N-acylneuraminate cytidylyltransferase activity"/>
    <property type="evidence" value="ECO:0007669"/>
    <property type="project" value="TreeGrafter"/>
</dbReference>
<accession>A0AAD4AKT3</accession>
<sequence length="234" mass="26188">MKPASKVLAVVTARKGSKRLRNKNLKPLLSKPLLHWTLKAGVESSTITTCLLSTDCEDMRTLGQSMGAQVPFLRPTHLASDTAKSIDVVLHSLDYFESQGEQFDYVILLQPTSPLRTSKHIDEAFVQMIGSGSEGIISVCEVEHSPIWSGQLGQDKDMSQFLNMDFVNARSQDLPPYFRLNGAIYIAKVAAIREQKSFFLGQNLQAYIMSQRESVDIDSELDFKFAQLLMEEAR</sequence>
<dbReference type="Gene3D" id="3.90.550.10">
    <property type="entry name" value="Spore Coat Polysaccharide Biosynthesis Protein SpsA, Chain A"/>
    <property type="match status" value="1"/>
</dbReference>
<evidence type="ECO:0000313" key="2">
    <source>
        <dbReference type="Proteomes" id="UP000016487"/>
    </source>
</evidence>
<comment type="caution">
    <text evidence="1">The sequence shown here is derived from an EMBL/GenBank/DDBJ whole genome shotgun (WGS) entry which is preliminary data.</text>
</comment>
<dbReference type="PANTHER" id="PTHR21485:SF6">
    <property type="entry name" value="N-ACYLNEURAMINATE CYTIDYLYLTRANSFERASE-RELATED"/>
    <property type="match status" value="1"/>
</dbReference>
<dbReference type="SUPFAM" id="SSF53448">
    <property type="entry name" value="Nucleotide-diphospho-sugar transferases"/>
    <property type="match status" value="1"/>
</dbReference>
<protein>
    <submittedName>
        <fullName evidence="1">N-acylneuraminate cytidylyltransferase</fullName>
    </submittedName>
</protein>
<keyword evidence="1" id="KW-0548">Nucleotidyltransferase</keyword>
<keyword evidence="1" id="KW-0808">Transferase</keyword>
<dbReference type="AlphaFoldDB" id="A0AAD4AKT3"/>
<dbReference type="Pfam" id="PF02348">
    <property type="entry name" value="CTP_transf_3"/>
    <property type="match status" value="1"/>
</dbReference>
<name>A0AAD4AKT3_9GAMM</name>
<gene>
    <name evidence="1" type="primary">neuA</name>
    <name evidence="1" type="ORF">PCIT_a0546</name>
</gene>
<organism evidence="1 2">
    <name type="scientific">Pseudoalteromonas citrea</name>
    <dbReference type="NCBI Taxonomy" id="43655"/>
    <lineage>
        <taxon>Bacteria</taxon>
        <taxon>Pseudomonadati</taxon>
        <taxon>Pseudomonadota</taxon>
        <taxon>Gammaproteobacteria</taxon>
        <taxon>Alteromonadales</taxon>
        <taxon>Pseudoalteromonadaceae</taxon>
        <taxon>Pseudoalteromonas</taxon>
    </lineage>
</organism>
<evidence type="ECO:0000313" key="1">
    <source>
        <dbReference type="EMBL" id="KAF7774147.1"/>
    </source>
</evidence>
<dbReference type="InterPro" id="IPR003329">
    <property type="entry name" value="Cytidylyl_trans"/>
</dbReference>
<dbReference type="RefSeq" id="WP_010362160.1">
    <property type="nucleotide sequence ID" value="NZ_AHBZ03000014.1"/>
</dbReference>
<dbReference type="EMBL" id="AHBZ03000014">
    <property type="protein sequence ID" value="KAF7774147.1"/>
    <property type="molecule type" value="Genomic_DNA"/>
</dbReference>
<reference evidence="1" key="1">
    <citation type="journal article" date="2012" name="J. Bacteriol.">
        <title>Genome sequences of type strains of seven species of the marine bacterium Pseudoalteromonas.</title>
        <authorList>
            <person name="Xie B.B."/>
            <person name="Shu Y.L."/>
            <person name="Qin Q.L."/>
            <person name="Rong J.C."/>
            <person name="Zhang X.Y."/>
            <person name="Chen X.L."/>
            <person name="Shi M."/>
            <person name="He H.L."/>
            <person name="Zhou B.C."/>
            <person name="Zhang Y.Z."/>
        </authorList>
    </citation>
    <scope>NUCLEOTIDE SEQUENCE</scope>
    <source>
        <strain evidence="1">DSM 8771</strain>
    </source>
</reference>
<reference evidence="1" key="2">
    <citation type="submission" date="2015-03" db="EMBL/GenBank/DDBJ databases">
        <title>Genome sequence of Pseudoalteromonas citrea.</title>
        <authorList>
            <person name="Xie B.-B."/>
            <person name="Rong J.-C."/>
            <person name="Qin Q.-L."/>
            <person name="Zhang Y.-Z."/>
        </authorList>
    </citation>
    <scope>NUCLEOTIDE SEQUENCE</scope>
    <source>
        <strain evidence="1">DSM 8771</strain>
    </source>
</reference>
<dbReference type="CDD" id="cd02513">
    <property type="entry name" value="CMP-NeuAc_Synthase"/>
    <property type="match status" value="1"/>
</dbReference>
<dbReference type="Proteomes" id="UP000016487">
    <property type="component" value="Unassembled WGS sequence"/>
</dbReference>
<proteinExistence type="predicted"/>
<dbReference type="InterPro" id="IPR029044">
    <property type="entry name" value="Nucleotide-diphossugar_trans"/>
</dbReference>